<dbReference type="EMBL" id="VCGU01000003">
    <property type="protein sequence ID" value="TRY78262.1"/>
    <property type="molecule type" value="Genomic_DNA"/>
</dbReference>
<evidence type="ECO:0000313" key="5">
    <source>
        <dbReference type="Proteomes" id="UP000318571"/>
    </source>
</evidence>
<protein>
    <recommendedName>
        <fullName evidence="3">Ig-like domain-containing protein</fullName>
    </recommendedName>
</protein>
<dbReference type="GO" id="GO:0030424">
    <property type="term" value="C:axon"/>
    <property type="evidence" value="ECO:0007669"/>
    <property type="project" value="TreeGrafter"/>
</dbReference>
<sequence>MDYYKPMRDAYIQKEMYPTEYRKDYFPKSVQNDSLKIGPKAPCIPRFVTKIEGNAVEEGARVFFEGIVDSQPQPIFSWYFDDEEVVPGERGWEDVEIHHSRKMSTFIIRYAREHHMGKYTLVAQNRLGHDISNCDLIVRKKQFPPVFWKRLVDTETSSGARLVAEVEVGGWPLPEVTWYKEDEIVTSQVHTENYNGFPNRYVPERRIEVKQIDHIRYSLVFHRISESDSGIYTCQAVNPLGEAFCEAEFIIGPGEGGVEDLYLPEKWLTGNRLSWKMEDQRLKPCVGYQEPELSPEDVRRQEGKEEGLKGGVRILPPSPVTVRKEYVTDDGRFLMEEETQMQSSSSHSYSYSAAYGQSSTTTIINGQVESQGSSSFPGNIPVLEDKYSVAENLEELATDTHNPYQDETFADDQSGEGFEHDFDRRHIQPEDVLLLQQEHTKRQEMMRSQETSISSAEAQFTPGDINHRGYRCDDTGRILPIWKNPLDPHGRDPAFMEYMTVPMDFPPANAPPPEVDGPHGPPYWESDETIQKLYEMLRNMGWRVDVNEIRSDRVGNKAQARKQETDGPTYLQEQVKARRQVMQNTPRRGDHARDEWEERLNANVPGAQGNAEDFTNQFMSQLRTDNAISSSSSAQESHFMHSSSSRDSPPSLPPKTKIMFSPSRQVFSPTNESEVSSVTTSTNTVEFIPVKEKAKMIAMQQEQIVRKEEVRRQEGKEEGLKGGVRILPPSPVTEMYPTEYRKDYFPKSVQNDSLKIGPKAPCIPRFVTKIEGNAVEEGARVFFEGIVDSQPQPIFSWYFDDEEVVPGERGWEDVEIHHSRKMSTFIIRYAREHHMGKYTLVAQNRLGHDISNCDLIVRKKQFPPVFWKRLVDTETSSGARLVAEVEVGGWPLPEVTWYKEDEIVTSQVHTENYNGFPNRYVPERRIEVKQIDHIRYSLVFHRISESDSGIYTCQAVNPLGEALCEAEFIIGPGEGSVEDLYLPEKWLTGNRLSWKMEDQRLKPCVGYQEPELSPEDVANMTKNASSTPLPRAMEYLASLPDYEPTPLSKMGLTPLSFTPESALQGIQKRPSGTGGTAPRPSKFTPGDINHRGYRCDDTGRILPIWKNPLDPHGRDPAFMEYMTVPMDFPPANAPPPEVDGPHGPPYWESDETIQKLYEMLRNMGWRVDVNEIRSDRVGNKAQARKQETDGPTYLQEQVKARRQVMQNTPRRGDHARDEWEERLNANVPGAQGNAEDFTNQFMSQLRTDNAIRSSSSAQESHFMHSSSSRDSPPSLPPKTKIMFSPSRQVFSPTNESEVSSVTTSTNTVEFIPVKEKAKMIAMQQEQIVRKEEVRRQEGKEEGLKGGVRILPPSPVTVRKEYVTDDGSFLMEEETQMQSSSSHSYSYSAAYGQSSTTTIINGQVESQGSSSFPGNIPVLEDKYSVAENLEELATDTHNPYQDETFADDQSGEGFEHDFDRRHIQPEDVLLLQQEHTKRQEMMRSQETSISSAEAQVRNRKTSFEMERLELEPRVQFKEDGRNQLVYGSGSKSTPATPSSQRRFRAPSQSSMTDDDDRIHYREPPTEPFKPGFYKKPNNNPQKNFNPSFRLPHERRKKSEVKFASPLRVDDYDGDTEF</sequence>
<evidence type="ECO:0000313" key="4">
    <source>
        <dbReference type="EMBL" id="TRY78262.1"/>
    </source>
</evidence>
<dbReference type="GO" id="GO:0005886">
    <property type="term" value="C:plasma membrane"/>
    <property type="evidence" value="ECO:0007669"/>
    <property type="project" value="TreeGrafter"/>
</dbReference>
<feature type="region of interest" description="Disordered" evidence="2">
    <location>
        <begin position="1250"/>
        <end position="1279"/>
    </location>
</feature>
<evidence type="ECO:0000259" key="3">
    <source>
        <dbReference type="PROSITE" id="PS50835"/>
    </source>
</evidence>
<reference evidence="4 5" key="1">
    <citation type="journal article" date="2018" name="Nat. Ecol. Evol.">
        <title>Genomic signatures of mitonuclear coevolution across populations of Tigriopus californicus.</title>
        <authorList>
            <person name="Barreto F.S."/>
            <person name="Watson E.T."/>
            <person name="Lima T.G."/>
            <person name="Willett C.S."/>
            <person name="Edmands S."/>
            <person name="Li W."/>
            <person name="Burton R.S."/>
        </authorList>
    </citation>
    <scope>NUCLEOTIDE SEQUENCE [LARGE SCALE GENOMIC DNA]</scope>
    <source>
        <strain evidence="4 5">San Diego</strain>
    </source>
</reference>
<feature type="region of interest" description="Disordered" evidence="2">
    <location>
        <begin position="1065"/>
        <end position="1092"/>
    </location>
</feature>
<feature type="compositionally biased region" description="Low complexity" evidence="2">
    <location>
        <begin position="1253"/>
        <end position="1272"/>
    </location>
</feature>
<feature type="domain" description="Ig-like" evidence="3">
    <location>
        <begin position="144"/>
        <end position="238"/>
    </location>
</feature>
<feature type="region of interest" description="Disordered" evidence="2">
    <location>
        <begin position="1475"/>
        <end position="1616"/>
    </location>
</feature>
<name>A0A553PKQ5_TIGCA</name>
<feature type="region of interest" description="Disordered" evidence="2">
    <location>
        <begin position="626"/>
        <end position="659"/>
    </location>
</feature>
<feature type="compositionally biased region" description="Basic and acidic residues" evidence="2">
    <location>
        <begin position="296"/>
        <end position="308"/>
    </location>
</feature>
<dbReference type="InterPro" id="IPR003598">
    <property type="entry name" value="Ig_sub2"/>
</dbReference>
<dbReference type="GO" id="GO:0070593">
    <property type="term" value="P:dendrite self-avoidance"/>
    <property type="evidence" value="ECO:0007669"/>
    <property type="project" value="TreeGrafter"/>
</dbReference>
<comment type="caution">
    <text evidence="4">The sequence shown here is derived from an EMBL/GenBank/DDBJ whole genome shotgun (WGS) entry which is preliminary data.</text>
</comment>
<feature type="domain" description="Ig-like" evidence="3">
    <location>
        <begin position="863"/>
        <end position="957"/>
    </location>
</feature>
<organism evidence="4 5">
    <name type="scientific">Tigriopus californicus</name>
    <name type="common">Marine copepod</name>
    <dbReference type="NCBI Taxonomy" id="6832"/>
    <lineage>
        <taxon>Eukaryota</taxon>
        <taxon>Metazoa</taxon>
        <taxon>Ecdysozoa</taxon>
        <taxon>Arthropoda</taxon>
        <taxon>Crustacea</taxon>
        <taxon>Multicrustacea</taxon>
        <taxon>Hexanauplia</taxon>
        <taxon>Copepoda</taxon>
        <taxon>Harpacticoida</taxon>
        <taxon>Harpacticidae</taxon>
        <taxon>Tigriopus</taxon>
    </lineage>
</organism>
<feature type="compositionally biased region" description="Basic and acidic residues" evidence="2">
    <location>
        <begin position="1500"/>
        <end position="1520"/>
    </location>
</feature>
<feature type="region of interest" description="Disordered" evidence="2">
    <location>
        <begin position="447"/>
        <end position="468"/>
    </location>
</feature>
<feature type="compositionally biased region" description="Polar residues" evidence="2">
    <location>
        <begin position="1528"/>
        <end position="1550"/>
    </location>
</feature>
<keyword evidence="5" id="KW-1185">Reference proteome</keyword>
<dbReference type="SMART" id="SM00408">
    <property type="entry name" value="IGc2"/>
    <property type="match status" value="4"/>
</dbReference>
<feature type="region of interest" description="Disordered" evidence="2">
    <location>
        <begin position="292"/>
        <end position="314"/>
    </location>
</feature>
<feature type="compositionally biased region" description="Polar residues" evidence="2">
    <location>
        <begin position="1483"/>
        <end position="1492"/>
    </location>
</feature>
<evidence type="ECO:0000256" key="1">
    <source>
        <dbReference type="ARBA" id="ARBA00023319"/>
    </source>
</evidence>
<dbReference type="PANTHER" id="PTHR10075">
    <property type="entry name" value="BASIGIN RELATED"/>
    <property type="match status" value="1"/>
</dbReference>
<keyword evidence="1" id="KW-0393">Immunoglobulin domain</keyword>
<feature type="compositionally biased region" description="Low complexity" evidence="2">
    <location>
        <begin position="1573"/>
        <end position="1585"/>
    </location>
</feature>
<dbReference type="InterPro" id="IPR003599">
    <property type="entry name" value="Ig_sub"/>
</dbReference>
<evidence type="ECO:0000256" key="2">
    <source>
        <dbReference type="SAM" id="MobiDB-lite"/>
    </source>
</evidence>
<dbReference type="STRING" id="6832.A0A553PKQ5"/>
<dbReference type="GO" id="GO:0098632">
    <property type="term" value="F:cell-cell adhesion mediator activity"/>
    <property type="evidence" value="ECO:0007669"/>
    <property type="project" value="TreeGrafter"/>
</dbReference>
<dbReference type="InterPro" id="IPR013783">
    <property type="entry name" value="Ig-like_fold"/>
</dbReference>
<dbReference type="GO" id="GO:0007156">
    <property type="term" value="P:homophilic cell adhesion via plasma membrane adhesion molecules"/>
    <property type="evidence" value="ECO:0007669"/>
    <property type="project" value="TreeGrafter"/>
</dbReference>
<dbReference type="SMART" id="SM00409">
    <property type="entry name" value="IG"/>
    <property type="match status" value="4"/>
</dbReference>
<dbReference type="Gene3D" id="2.60.40.10">
    <property type="entry name" value="Immunoglobulins"/>
    <property type="match status" value="4"/>
</dbReference>
<gene>
    <name evidence="4" type="ORF">TCAL_11690</name>
</gene>
<dbReference type="Proteomes" id="UP000318571">
    <property type="component" value="Chromosome 11"/>
</dbReference>
<accession>A0A553PKQ5</accession>
<dbReference type="PANTHER" id="PTHR10075:SF4">
    <property type="entry name" value="EMBIGIN"/>
    <property type="match status" value="1"/>
</dbReference>
<dbReference type="GO" id="GO:0007411">
    <property type="term" value="P:axon guidance"/>
    <property type="evidence" value="ECO:0007669"/>
    <property type="project" value="TreeGrafter"/>
</dbReference>
<dbReference type="Pfam" id="PF07679">
    <property type="entry name" value="I-set"/>
    <property type="match status" value="4"/>
</dbReference>
<dbReference type="PROSITE" id="PS50835">
    <property type="entry name" value="IG_LIKE"/>
    <property type="match status" value="2"/>
</dbReference>
<dbReference type="InterPro" id="IPR036179">
    <property type="entry name" value="Ig-like_dom_sf"/>
</dbReference>
<dbReference type="InterPro" id="IPR013098">
    <property type="entry name" value="Ig_I-set"/>
</dbReference>
<feature type="compositionally biased region" description="Low complexity" evidence="2">
    <location>
        <begin position="629"/>
        <end position="649"/>
    </location>
</feature>
<feature type="compositionally biased region" description="Polar residues" evidence="2">
    <location>
        <begin position="448"/>
        <end position="458"/>
    </location>
</feature>
<dbReference type="SUPFAM" id="SSF48726">
    <property type="entry name" value="Immunoglobulin"/>
    <property type="match status" value="4"/>
</dbReference>
<proteinExistence type="predicted"/>
<dbReference type="InterPro" id="IPR007110">
    <property type="entry name" value="Ig-like_dom"/>
</dbReference>